<proteinExistence type="predicted"/>
<keyword evidence="2" id="KW-1185">Reference proteome</keyword>
<organism evidence="1 2">
    <name type="scientific">Gossypium arboreum</name>
    <name type="common">Tree cotton</name>
    <name type="synonym">Gossypium nanking</name>
    <dbReference type="NCBI Taxonomy" id="29729"/>
    <lineage>
        <taxon>Eukaryota</taxon>
        <taxon>Viridiplantae</taxon>
        <taxon>Streptophyta</taxon>
        <taxon>Embryophyta</taxon>
        <taxon>Tracheophyta</taxon>
        <taxon>Spermatophyta</taxon>
        <taxon>Magnoliopsida</taxon>
        <taxon>eudicotyledons</taxon>
        <taxon>Gunneridae</taxon>
        <taxon>Pentapetalae</taxon>
        <taxon>rosids</taxon>
        <taxon>malvids</taxon>
        <taxon>Malvales</taxon>
        <taxon>Malvaceae</taxon>
        <taxon>Malvoideae</taxon>
        <taxon>Gossypium</taxon>
    </lineage>
</organism>
<dbReference type="EMBL" id="KN422930">
    <property type="protein sequence ID" value="KHG22813.1"/>
    <property type="molecule type" value="Genomic_DNA"/>
</dbReference>
<evidence type="ECO:0000313" key="1">
    <source>
        <dbReference type="EMBL" id="KHG22813.1"/>
    </source>
</evidence>
<dbReference type="AlphaFoldDB" id="A0A0B0P822"/>
<accession>A0A0B0P822</accession>
<sequence length="25" mass="2626">MAHDLEETRDVRGGALLVAAQGQST</sequence>
<dbReference type="Proteomes" id="UP000032142">
    <property type="component" value="Unassembled WGS sequence"/>
</dbReference>
<evidence type="ECO:0000313" key="2">
    <source>
        <dbReference type="Proteomes" id="UP000032142"/>
    </source>
</evidence>
<gene>
    <name evidence="1" type="ORF">F383_02055</name>
</gene>
<protein>
    <submittedName>
        <fullName evidence="1">Uncharacterized protein</fullName>
    </submittedName>
</protein>
<name>A0A0B0P822_GOSAR</name>
<reference evidence="2" key="1">
    <citation type="submission" date="2014-09" db="EMBL/GenBank/DDBJ databases">
        <authorList>
            <person name="Mudge J."/>
            <person name="Ramaraj T."/>
            <person name="Lindquist I.E."/>
            <person name="Bharti A.K."/>
            <person name="Sundararajan A."/>
            <person name="Cameron C.T."/>
            <person name="Woodward J.E."/>
            <person name="May G.D."/>
            <person name="Brubaker C."/>
            <person name="Broadhvest J."/>
            <person name="Wilkins T.A."/>
        </authorList>
    </citation>
    <scope>NUCLEOTIDE SEQUENCE</scope>
    <source>
        <strain evidence="2">cv. AKA8401</strain>
    </source>
</reference>